<organism evidence="1 2">
    <name type="scientific">Paramecium sonneborni</name>
    <dbReference type="NCBI Taxonomy" id="65129"/>
    <lineage>
        <taxon>Eukaryota</taxon>
        <taxon>Sar</taxon>
        <taxon>Alveolata</taxon>
        <taxon>Ciliophora</taxon>
        <taxon>Intramacronucleata</taxon>
        <taxon>Oligohymenophorea</taxon>
        <taxon>Peniculida</taxon>
        <taxon>Parameciidae</taxon>
        <taxon>Paramecium</taxon>
    </lineage>
</organism>
<proteinExistence type="predicted"/>
<accession>A0A8S1QM16</accession>
<protein>
    <submittedName>
        <fullName evidence="1">Uncharacterized protein</fullName>
    </submittedName>
</protein>
<evidence type="ECO:0000313" key="2">
    <source>
        <dbReference type="Proteomes" id="UP000692954"/>
    </source>
</evidence>
<keyword evidence="2" id="KW-1185">Reference proteome</keyword>
<dbReference type="AlphaFoldDB" id="A0A8S1QM16"/>
<reference evidence="1" key="1">
    <citation type="submission" date="2021-01" db="EMBL/GenBank/DDBJ databases">
        <authorList>
            <consortium name="Genoscope - CEA"/>
            <person name="William W."/>
        </authorList>
    </citation>
    <scope>NUCLEOTIDE SEQUENCE</scope>
</reference>
<gene>
    <name evidence="1" type="ORF">PSON_ATCC_30995.1.T1100129</name>
</gene>
<sequence length="53" mass="6712">MKFIRQKHHFILKMAWINAIIKVFDEKYLNIWQIHEKLGKDYKVEELRKQRKK</sequence>
<comment type="caution">
    <text evidence="1">The sequence shown here is derived from an EMBL/GenBank/DDBJ whole genome shotgun (WGS) entry which is preliminary data.</text>
</comment>
<dbReference type="Proteomes" id="UP000692954">
    <property type="component" value="Unassembled WGS sequence"/>
</dbReference>
<dbReference type="EMBL" id="CAJJDN010000110">
    <property type="protein sequence ID" value="CAD8116264.1"/>
    <property type="molecule type" value="Genomic_DNA"/>
</dbReference>
<name>A0A8S1QM16_9CILI</name>
<evidence type="ECO:0000313" key="1">
    <source>
        <dbReference type="EMBL" id="CAD8116264.1"/>
    </source>
</evidence>